<proteinExistence type="predicted"/>
<name>A0ABR6X620_9BURK</name>
<evidence type="ECO:0000313" key="2">
    <source>
        <dbReference type="Proteomes" id="UP000648257"/>
    </source>
</evidence>
<accession>A0ABR6X620</accession>
<keyword evidence="2" id="KW-1185">Reference proteome</keyword>
<sequence length="176" mass="19919">MELELPSKLRKALEREAADAKRTLHAHIVRKLEAVTPPAEHINPAVVAKGLPKLVEFLNRVPAVRVISSDSTPDAYWWVKLEIDISDPFAWHVVQELGFVLNYISLQEKLPTVFMPVSPPPYLNGGPAEFLAWAIESKFNYIDPEWIKSELEGRLPSPVEDVAQWNRDDDRDDGDA</sequence>
<organism evidence="1 2">
    <name type="scientific">Undibacterium seohonense</name>
    <dbReference type="NCBI Taxonomy" id="1344950"/>
    <lineage>
        <taxon>Bacteria</taxon>
        <taxon>Pseudomonadati</taxon>
        <taxon>Pseudomonadota</taxon>
        <taxon>Betaproteobacteria</taxon>
        <taxon>Burkholderiales</taxon>
        <taxon>Oxalobacteraceae</taxon>
        <taxon>Undibacterium</taxon>
    </lineage>
</organism>
<evidence type="ECO:0000313" key="1">
    <source>
        <dbReference type="EMBL" id="MBC3808357.1"/>
    </source>
</evidence>
<dbReference type="RefSeq" id="WP_186923430.1">
    <property type="nucleotide sequence ID" value="NZ_JACOFW010000015.1"/>
</dbReference>
<dbReference type="Proteomes" id="UP000648257">
    <property type="component" value="Unassembled WGS sequence"/>
</dbReference>
<dbReference type="EMBL" id="JACOFW010000015">
    <property type="protein sequence ID" value="MBC3808357.1"/>
    <property type="molecule type" value="Genomic_DNA"/>
</dbReference>
<gene>
    <name evidence="1" type="ORF">H8K52_13465</name>
</gene>
<protein>
    <submittedName>
        <fullName evidence="1">Uncharacterized protein</fullName>
    </submittedName>
</protein>
<reference evidence="1 2" key="1">
    <citation type="submission" date="2020-08" db="EMBL/GenBank/DDBJ databases">
        <title>Novel species isolated from subtropical streams in China.</title>
        <authorList>
            <person name="Lu H."/>
        </authorList>
    </citation>
    <scope>NUCLEOTIDE SEQUENCE [LARGE SCALE GENOMIC DNA]</scope>
    <source>
        <strain evidence="1 2">KACC 16656</strain>
    </source>
</reference>
<comment type="caution">
    <text evidence="1">The sequence shown here is derived from an EMBL/GenBank/DDBJ whole genome shotgun (WGS) entry which is preliminary data.</text>
</comment>